<dbReference type="GO" id="GO:0008802">
    <property type="term" value="F:betaine-aldehyde dehydrogenase (NAD+) activity"/>
    <property type="evidence" value="ECO:0007669"/>
    <property type="project" value="UniProtKB-EC"/>
</dbReference>
<name>A0A7Z1A4L8_MORCA</name>
<gene>
    <name evidence="4" type="ORF">AO382_0244</name>
</gene>
<dbReference type="EC" id="1.2.1.8" evidence="4"/>
<accession>A0A7Z1A4L8</accession>
<dbReference type="PANTHER" id="PTHR43720">
    <property type="entry name" value="2-AMINOMUCONIC SEMIALDEHYDE DEHYDROGENASE"/>
    <property type="match status" value="1"/>
</dbReference>
<dbReference type="EMBL" id="LXHE01000002">
    <property type="protein sequence ID" value="OAV01878.1"/>
    <property type="molecule type" value="Genomic_DNA"/>
</dbReference>
<protein>
    <submittedName>
        <fullName evidence="4">Betaine aldehyde dehydrogenase</fullName>
        <ecNumber evidence="4">1.2.1.8</ecNumber>
    </submittedName>
</protein>
<proteinExistence type="inferred from homology"/>
<evidence type="ECO:0000313" key="5">
    <source>
        <dbReference type="Proteomes" id="UP000078446"/>
    </source>
</evidence>
<dbReference type="Gene3D" id="3.40.309.10">
    <property type="entry name" value="Aldehyde Dehydrogenase, Chain A, domain 2"/>
    <property type="match status" value="1"/>
</dbReference>
<dbReference type="Pfam" id="PF00171">
    <property type="entry name" value="Aldedh"/>
    <property type="match status" value="1"/>
</dbReference>
<dbReference type="SUPFAM" id="SSF53720">
    <property type="entry name" value="ALDH-like"/>
    <property type="match status" value="1"/>
</dbReference>
<dbReference type="InterPro" id="IPR016161">
    <property type="entry name" value="Ald_DH/histidinol_DH"/>
</dbReference>
<dbReference type="InterPro" id="IPR016163">
    <property type="entry name" value="Ald_DH_C"/>
</dbReference>
<evidence type="ECO:0000313" key="4">
    <source>
        <dbReference type="EMBL" id="OAV01878.1"/>
    </source>
</evidence>
<sequence length="74" mass="7716">MLDYIEKGKLEGATVLCGGGRAGASDIKIGDGNALEVGAFVLPTVFTDCQDGMSIVTDEIFGPVMSILSYQAEE</sequence>
<dbReference type="InterPro" id="IPR015590">
    <property type="entry name" value="Aldehyde_DH_dom"/>
</dbReference>
<dbReference type="AlphaFoldDB" id="A0A7Z1A4L8"/>
<reference evidence="4 5" key="1">
    <citation type="journal article" date="2016" name="Genome Biol. Evol.">
        <title>Comparative Genomic Analyses of the Moraxella catarrhalis Serosensitive and Seroresistant Lineages Demonstrate Their Independent Evolution.</title>
        <authorList>
            <person name="Earl J.P."/>
            <person name="de Vries S.P."/>
            <person name="Ahmed A."/>
            <person name="Powell E."/>
            <person name="Schultz M.P."/>
            <person name="Hermans P.W."/>
            <person name="Hill D.J."/>
            <person name="Zhou Z."/>
            <person name="Constantinidou C.I."/>
            <person name="Hu F.Z."/>
            <person name="Bootsma H.J."/>
            <person name="Ehrlich G.D."/>
        </authorList>
    </citation>
    <scope>NUCLEOTIDE SEQUENCE [LARGE SCALE GENOMIC DNA]</scope>
    <source>
        <strain evidence="4 5">Z7574</strain>
    </source>
</reference>
<keyword evidence="2" id="KW-0520">NAD</keyword>
<evidence type="ECO:0000256" key="1">
    <source>
        <dbReference type="ARBA" id="ARBA00009986"/>
    </source>
</evidence>
<dbReference type="PANTHER" id="PTHR43720:SF2">
    <property type="entry name" value="2-AMINOMUCONIC SEMIALDEHYDE DEHYDROGENASE"/>
    <property type="match status" value="1"/>
</dbReference>
<organism evidence="4 5">
    <name type="scientific">Moraxella catarrhalis</name>
    <name type="common">Branhamella catarrhalis</name>
    <dbReference type="NCBI Taxonomy" id="480"/>
    <lineage>
        <taxon>Bacteria</taxon>
        <taxon>Pseudomonadati</taxon>
        <taxon>Pseudomonadota</taxon>
        <taxon>Gammaproteobacteria</taxon>
        <taxon>Moraxellales</taxon>
        <taxon>Moraxellaceae</taxon>
        <taxon>Moraxella</taxon>
    </lineage>
</organism>
<comment type="caution">
    <text evidence="4">The sequence shown here is derived from an EMBL/GenBank/DDBJ whole genome shotgun (WGS) entry which is preliminary data.</text>
</comment>
<keyword evidence="4" id="KW-0560">Oxidoreductase</keyword>
<comment type="similarity">
    <text evidence="1">Belongs to the aldehyde dehydrogenase family.</text>
</comment>
<dbReference type="Proteomes" id="UP000078446">
    <property type="component" value="Unassembled WGS sequence"/>
</dbReference>
<feature type="domain" description="Aldehyde dehydrogenase" evidence="3">
    <location>
        <begin position="2"/>
        <end position="74"/>
    </location>
</feature>
<evidence type="ECO:0000259" key="3">
    <source>
        <dbReference type="Pfam" id="PF00171"/>
    </source>
</evidence>
<dbReference type="GO" id="GO:0006598">
    <property type="term" value="P:polyamine catabolic process"/>
    <property type="evidence" value="ECO:0007669"/>
    <property type="project" value="TreeGrafter"/>
</dbReference>
<evidence type="ECO:0000256" key="2">
    <source>
        <dbReference type="ARBA" id="ARBA00023027"/>
    </source>
</evidence>